<keyword evidence="4" id="KW-1185">Reference proteome</keyword>
<keyword evidence="2" id="KW-0732">Signal</keyword>
<reference evidence="4" key="1">
    <citation type="submission" date="2017-01" db="EMBL/GenBank/DDBJ databases">
        <title>Comparative genomics of anhydrobiosis in the tardigrade Hypsibius dujardini.</title>
        <authorList>
            <person name="Yoshida Y."/>
            <person name="Koutsovoulos G."/>
            <person name="Laetsch D."/>
            <person name="Stevens L."/>
            <person name="Kumar S."/>
            <person name="Horikawa D."/>
            <person name="Ishino K."/>
            <person name="Komine S."/>
            <person name="Tomita M."/>
            <person name="Blaxter M."/>
            <person name="Arakawa K."/>
        </authorList>
    </citation>
    <scope>NUCLEOTIDE SEQUENCE [LARGE SCALE GENOMIC DNA]</scope>
    <source>
        <strain evidence="4">Z151</strain>
    </source>
</reference>
<dbReference type="EMBL" id="MTYJ01000042">
    <property type="protein sequence ID" value="OQV19104.1"/>
    <property type="molecule type" value="Genomic_DNA"/>
</dbReference>
<evidence type="ECO:0000313" key="4">
    <source>
        <dbReference type="Proteomes" id="UP000192578"/>
    </source>
</evidence>
<dbReference type="AlphaFoldDB" id="A0A1W0WV81"/>
<comment type="caution">
    <text evidence="3">The sequence shown here is derived from an EMBL/GenBank/DDBJ whole genome shotgun (WGS) entry which is preliminary data.</text>
</comment>
<feature type="compositionally biased region" description="Low complexity" evidence="1">
    <location>
        <begin position="224"/>
        <end position="233"/>
    </location>
</feature>
<gene>
    <name evidence="3" type="ORF">BV898_06744</name>
</gene>
<feature type="chain" id="PRO_5012867915" evidence="2">
    <location>
        <begin position="19"/>
        <end position="327"/>
    </location>
</feature>
<sequence>MYLLNFALVILCGHIASASFQADHSHGKKMAEQTWNTLAKYCSTKTMRCDGLPLDWLMLIDWLAPDDKALNASTSSNISSTASGKQTVISDTATKNLPAWDNVFHGSTKTSGNFSTPQPMDLLIEDTRIRYRSTSAPAPLFTTTSNSLVCPPCSCASSTATDPEKDTLTRQTRPNEIPIAVDTFLWKPSNHSQTSDFAPTLKPGKLEVTAPSTTTATPVPPSSVYPSDGSSSPIGQSPPASSAVYPFDQTLWQNVQGRNPVDPYVRQIMQGALQKSGLGFVFERPSMTTGQQTASALTNVIPGQSLDNPARLAPNGPFPPQPNWIFG</sequence>
<evidence type="ECO:0000313" key="3">
    <source>
        <dbReference type="EMBL" id="OQV19104.1"/>
    </source>
</evidence>
<dbReference type="Proteomes" id="UP000192578">
    <property type="component" value="Unassembled WGS sequence"/>
</dbReference>
<name>A0A1W0WV81_HYPEX</name>
<evidence type="ECO:0000256" key="1">
    <source>
        <dbReference type="SAM" id="MobiDB-lite"/>
    </source>
</evidence>
<evidence type="ECO:0000256" key="2">
    <source>
        <dbReference type="SAM" id="SignalP"/>
    </source>
</evidence>
<accession>A0A1W0WV81</accession>
<feature type="region of interest" description="Disordered" evidence="1">
    <location>
        <begin position="192"/>
        <end position="242"/>
    </location>
</feature>
<proteinExistence type="predicted"/>
<organism evidence="3 4">
    <name type="scientific">Hypsibius exemplaris</name>
    <name type="common">Freshwater tardigrade</name>
    <dbReference type="NCBI Taxonomy" id="2072580"/>
    <lineage>
        <taxon>Eukaryota</taxon>
        <taxon>Metazoa</taxon>
        <taxon>Ecdysozoa</taxon>
        <taxon>Tardigrada</taxon>
        <taxon>Eutardigrada</taxon>
        <taxon>Parachela</taxon>
        <taxon>Hypsibioidea</taxon>
        <taxon>Hypsibiidae</taxon>
        <taxon>Hypsibius</taxon>
    </lineage>
</organism>
<feature type="compositionally biased region" description="Low complexity" evidence="1">
    <location>
        <begin position="208"/>
        <end position="217"/>
    </location>
</feature>
<feature type="signal peptide" evidence="2">
    <location>
        <begin position="1"/>
        <end position="18"/>
    </location>
</feature>
<protein>
    <submittedName>
        <fullName evidence="3">Uncharacterized protein</fullName>
    </submittedName>
</protein>